<gene>
    <name evidence="1" type="ordered locus">PTO0306</name>
</gene>
<organism evidence="1 2">
    <name type="scientific">Picrophilus torridus (strain ATCC 700027 / DSM 9790 / JCM 10055 / NBRC 100828 / KAW 2/3)</name>
    <dbReference type="NCBI Taxonomy" id="1122961"/>
    <lineage>
        <taxon>Archaea</taxon>
        <taxon>Methanobacteriati</taxon>
        <taxon>Thermoplasmatota</taxon>
        <taxon>Thermoplasmata</taxon>
        <taxon>Thermoplasmatales</taxon>
        <taxon>Picrophilaceae</taxon>
        <taxon>Picrophilus</taxon>
    </lineage>
</organism>
<proteinExistence type="predicted"/>
<name>Q6L2B1_PICTO</name>
<reference evidence="1 2" key="1">
    <citation type="journal article" date="2004" name="Proc. Natl. Acad. Sci. U.S.A.">
        <title>Genome sequence of Picrophilus torridus and its implications for life around pH 0.</title>
        <authorList>
            <person name="Futterer O."/>
            <person name="Angelov A."/>
            <person name="Liesegang H."/>
            <person name="Gottschalk G."/>
            <person name="Schleper C."/>
            <person name="Schepers B."/>
            <person name="Dock C."/>
            <person name="Antranikian G."/>
            <person name="Liebl W."/>
        </authorList>
    </citation>
    <scope>NUCLEOTIDE SEQUENCE [LARGE SCALE GENOMIC DNA]</scope>
    <source>
        <strain evidence="2">ATCC 700027 / DSM 9790 / JCM 10055 / NBRC 100828</strain>
    </source>
</reference>
<dbReference type="HOGENOM" id="CLU_2091381_0_0_2"/>
<dbReference type="PaxDb" id="263820-PTO0306"/>
<protein>
    <submittedName>
        <fullName evidence="1">Uncharacterized protein</fullName>
    </submittedName>
</protein>
<evidence type="ECO:0000313" key="1">
    <source>
        <dbReference type="EMBL" id="AAT42891.1"/>
    </source>
</evidence>
<dbReference type="Proteomes" id="UP000000438">
    <property type="component" value="Chromosome"/>
</dbReference>
<dbReference type="InParanoid" id="Q6L2B1"/>
<sequence length="116" mass="13768">MQKNVPVQSIFNGNKANDEYKLEVVEMAKPPITERIYTDYMEALEEENFLKELRIRYSYIARKNSMTFKQFVQNACELERQYLEKEVMITSEKSITQPDLKETFYIAILVKVIKSL</sequence>
<dbReference type="EMBL" id="AE017261">
    <property type="protein sequence ID" value="AAT42891.1"/>
    <property type="molecule type" value="Genomic_DNA"/>
</dbReference>
<accession>Q6L2B1</accession>
<dbReference type="AlphaFoldDB" id="Q6L2B1"/>
<dbReference type="KEGG" id="pto:PTO0306"/>
<evidence type="ECO:0000313" key="2">
    <source>
        <dbReference type="Proteomes" id="UP000000438"/>
    </source>
</evidence>